<reference evidence="4" key="1">
    <citation type="journal article" date="2020" name="Fungal Divers.">
        <title>Resolving the Mortierellaceae phylogeny through synthesis of multi-gene phylogenetics and phylogenomics.</title>
        <authorList>
            <person name="Vandepol N."/>
            <person name="Liber J."/>
            <person name="Desiro A."/>
            <person name="Na H."/>
            <person name="Kennedy M."/>
            <person name="Barry K."/>
            <person name="Grigoriev I.V."/>
            <person name="Miller A.N."/>
            <person name="O'Donnell K."/>
            <person name="Stajich J.E."/>
            <person name="Bonito G."/>
        </authorList>
    </citation>
    <scope>NUCLEOTIDE SEQUENCE</scope>
    <source>
        <strain evidence="4">NRRL 2769</strain>
    </source>
</reference>
<feature type="compositionally biased region" description="Low complexity" evidence="3">
    <location>
        <begin position="980"/>
        <end position="990"/>
    </location>
</feature>
<sequence>MDTWKATHSHAHPRPAQIQLKKNAFTLAPVVVLDAVPASPSQGSSDRGILSPNSEAGSHHCSPAQTSSSSSSAIVGSVAEQSPVKVPSTLGLHQTGCDVASELPHHDTLYSSALSPGPPVQLRVSITIDPEQHHAKLVKTKVHVVLVLTALVQLPDRREIWVEQSRTELMSLEKGRMDGRFVKTLQLQIRENFLVIGFTLLVVPSPSVNPKLIAMFPALDGLLPWAETSVAIEHFAVTSNGSNTNRTRDGYTSAHLSSFSAPLTDISLHPGVGVRKNKHTVATLNVIVEEMLPSIPLPKQIAEKRRSGPSFSQTYHGHTLRGTTVYGREHLYESSLAFAVPLKLLRLLAQDERRVLEELEKEPGVSLSDMIQAVPLDHQPNPITRGASFMETLRRSAMRPSPAARERAQHSTRARQTGLSEEDLQFQKLLRQQISAHRNIEVYYQDMTLKLEQKLRENMEIGQGPFRRSPEKKEESLQWVPMNCCVQDFLVHDDGHQINYQTTTVGAAAAHSAGFARWSNPQMLGKAPPLGAYWSKQERGSDLMRDFKALLDVLATCSTDFSSIITSAEGTGRNRVPAIVKEIQFLNNEIISFGELLLSDYLTPLSTEGSARFVCGEIASIIQRLNHVSFASDEHPLEGVPQAKSQNELFWNQLMNLGWLVQIGSLLSTQGNELGMLLDYAQAAADARESITISFHALPQSSSGLSTGMSPTNQIDLDEGGDSSVQVSGRRGQLTLSFGLDPVQFSLLPDQLKAGTSKIQVCPVLFSQGINEMQTISNLTGKSPVQQAINEQGLRQIQSYVSRYTAWRAQSQLPHGHDVNEARPGKSRSQSYGLYAACNHHADLSTASLISSLSSDWNMVSHSRAELWDGESLVTELLIHLETAVLGRSDGSKSPQEYLTDSLPATSNAQNVHAAPSNTDISNGTTHEDIIPSSTSGILGSMMEYGTSRLFSFKGSKDTCVLECAEALTRALGQIKGTTDSQAADSASQAPGIRKSPEEEEAFSSMNSTGCDCFIRSTHSAVALPFSSLWVSSHIVSCKSAKDRSSMSVTLSQVNLLRACHGLQTSNEQNGGDDWQAILDAMRSEIGVRIKNVERNLKLGHFAKDLLWISAFGPPEQQSSQAFGSAAPVHQESNYTPDALTFVRSLLPGTVHTNERVPGKAGSTDTIAASEVEEVSFNSVDDDDAVLEEPGTLIDEAENEIVLSPQQLMPPTLLGSPPPPMKLIKSPTGPALDPVITLDTNVSQGGDDIFQSPRLSESQRAISESVSPSSEHSNSQRTTEEGQYTSFPNSFDEPLLAVRLARTLGLRRPSGSEVQHNEQIQQQAKAQDHQARPAVLHRSNSSWSSQQSIFYQKQFASSHNQTSLPSTKRLSFGLIPKTKGPRQDVPADSSVHPLHYHARHQSHGSVDLGASSVLSSPVNDNSNVAATMVATAQDHGAVVAAGKKGKFAFNKVQLKFLPVPYRPPRRMTTNLLES</sequence>
<organism evidence="4 5">
    <name type="scientific">Entomortierella chlamydospora</name>
    <dbReference type="NCBI Taxonomy" id="101097"/>
    <lineage>
        <taxon>Eukaryota</taxon>
        <taxon>Fungi</taxon>
        <taxon>Fungi incertae sedis</taxon>
        <taxon>Mucoromycota</taxon>
        <taxon>Mortierellomycotina</taxon>
        <taxon>Mortierellomycetes</taxon>
        <taxon>Mortierellales</taxon>
        <taxon>Mortierellaceae</taxon>
        <taxon>Entomortierella</taxon>
    </lineage>
</organism>
<dbReference type="GO" id="GO:0005737">
    <property type="term" value="C:cytoplasm"/>
    <property type="evidence" value="ECO:0007669"/>
    <property type="project" value="TreeGrafter"/>
</dbReference>
<feature type="compositionally biased region" description="Low complexity" evidence="3">
    <location>
        <begin position="1263"/>
        <end position="1275"/>
    </location>
</feature>
<evidence type="ECO:0000256" key="1">
    <source>
        <dbReference type="ARBA" id="ARBA00022801"/>
    </source>
</evidence>
<dbReference type="PANTHER" id="PTHR12187:SF11">
    <property type="entry name" value="PHOSPHATIDYLINOSITOL-3,4-BISPHOSPHATE 4-PHOSPHATASE"/>
    <property type="match status" value="1"/>
</dbReference>
<feature type="region of interest" description="Disordered" evidence="3">
    <location>
        <begin position="1309"/>
        <end position="1340"/>
    </location>
</feature>
<protein>
    <submittedName>
        <fullName evidence="4">Phosphatidylinositol 3,4,5-trisphosphate-dependent Rac exchanger 2 protein</fullName>
    </submittedName>
</protein>
<keyword evidence="5" id="KW-1185">Reference proteome</keyword>
<name>A0A9P6SZD5_9FUNG</name>
<dbReference type="Proteomes" id="UP000703661">
    <property type="component" value="Unassembled WGS sequence"/>
</dbReference>
<accession>A0A9P6SZD5</accession>
<proteinExistence type="predicted"/>
<feature type="compositionally biased region" description="Polar residues" evidence="3">
    <location>
        <begin position="905"/>
        <end position="925"/>
    </location>
</feature>
<dbReference type="GO" id="GO:0016316">
    <property type="term" value="F:phosphatidylinositol-3,4-bisphosphate 4-phosphatase activity"/>
    <property type="evidence" value="ECO:0007669"/>
    <property type="project" value="InterPro"/>
</dbReference>
<feature type="region of interest" description="Disordered" evidence="3">
    <location>
        <begin position="976"/>
        <end position="1001"/>
    </location>
</feature>
<evidence type="ECO:0000256" key="3">
    <source>
        <dbReference type="SAM" id="MobiDB-lite"/>
    </source>
</evidence>
<dbReference type="PANTHER" id="PTHR12187">
    <property type="entry name" value="AGAP000124-PA"/>
    <property type="match status" value="1"/>
</dbReference>
<feature type="region of interest" description="Disordered" evidence="3">
    <location>
        <begin position="37"/>
        <end position="78"/>
    </location>
</feature>
<feature type="region of interest" description="Disordered" evidence="3">
    <location>
        <begin position="398"/>
        <end position="419"/>
    </location>
</feature>
<evidence type="ECO:0000313" key="5">
    <source>
        <dbReference type="Proteomes" id="UP000703661"/>
    </source>
</evidence>
<dbReference type="EMBL" id="JAAAID010000985">
    <property type="protein sequence ID" value="KAG0012431.1"/>
    <property type="molecule type" value="Genomic_DNA"/>
</dbReference>
<comment type="caution">
    <text evidence="4">The sequence shown here is derived from an EMBL/GenBank/DDBJ whole genome shotgun (WGS) entry which is preliminary data.</text>
</comment>
<feature type="region of interest" description="Disordered" evidence="3">
    <location>
        <begin position="905"/>
        <end position="928"/>
    </location>
</feature>
<gene>
    <name evidence="4" type="primary">PREX2</name>
    <name evidence="4" type="ORF">BGZ80_011750</name>
</gene>
<keyword evidence="2" id="KW-0443">Lipid metabolism</keyword>
<evidence type="ECO:0000256" key="2">
    <source>
        <dbReference type="ARBA" id="ARBA00023098"/>
    </source>
</evidence>
<feature type="compositionally biased region" description="Polar residues" evidence="3">
    <location>
        <begin position="1253"/>
        <end position="1262"/>
    </location>
</feature>
<dbReference type="InterPro" id="IPR039034">
    <property type="entry name" value="INPP4"/>
</dbReference>
<keyword evidence="1" id="KW-0378">Hydrolase</keyword>
<feature type="region of interest" description="Disordered" evidence="3">
    <location>
        <begin position="1237"/>
        <end position="1290"/>
    </location>
</feature>
<evidence type="ECO:0000313" key="4">
    <source>
        <dbReference type="EMBL" id="KAG0012431.1"/>
    </source>
</evidence>